<name>A0ACB9Z319_9PEZI</name>
<evidence type="ECO:0000313" key="2">
    <source>
        <dbReference type="Proteomes" id="UP001497700"/>
    </source>
</evidence>
<proteinExistence type="predicted"/>
<evidence type="ECO:0000313" key="1">
    <source>
        <dbReference type="EMBL" id="KAI4866154.1"/>
    </source>
</evidence>
<gene>
    <name evidence="1" type="ORF">F4820DRAFT_417733</name>
</gene>
<organism evidence="1 2">
    <name type="scientific">Hypoxylon rubiginosum</name>
    <dbReference type="NCBI Taxonomy" id="110542"/>
    <lineage>
        <taxon>Eukaryota</taxon>
        <taxon>Fungi</taxon>
        <taxon>Dikarya</taxon>
        <taxon>Ascomycota</taxon>
        <taxon>Pezizomycotina</taxon>
        <taxon>Sordariomycetes</taxon>
        <taxon>Xylariomycetidae</taxon>
        <taxon>Xylariales</taxon>
        <taxon>Hypoxylaceae</taxon>
        <taxon>Hypoxylon</taxon>
    </lineage>
</organism>
<dbReference type="EMBL" id="MU393462">
    <property type="protein sequence ID" value="KAI4866154.1"/>
    <property type="molecule type" value="Genomic_DNA"/>
</dbReference>
<sequence length="338" mass="35812">MYVQHLAAAAFLLSGPQWLAEGQEPQQAQVPLEGCDALACSSTTSNSVCSTSNQPDDVTQTTLVGIASNAVNLTSDAQLSLTLVEAGRTQFGNAPGLEAYERTLYAGLPSSLLQNEGTESNRLPAACALMLQYQSQTFPIPDESTRDGSMNGTTSCAGILDQDCLDRFTSFVTSFDSSSSNDSAMNCVDLASHVNTQIHTGDVHLCNFYANPITVTGAPLLNTSTGSNNDEVLTQDECRPTSPQSNSLYRVGSVQTIVEDSDERFGGDIFGSRQGYTPIITAVYDGQGGNVSSVQFACMQALRKSGEVLEDTSAAYSRGRARLVMSILVAMATAYALL</sequence>
<protein>
    <submittedName>
        <fullName evidence="1">Uncharacterized protein</fullName>
    </submittedName>
</protein>
<dbReference type="Proteomes" id="UP001497700">
    <property type="component" value="Unassembled WGS sequence"/>
</dbReference>
<accession>A0ACB9Z319</accession>
<reference evidence="1 2" key="1">
    <citation type="journal article" date="2022" name="New Phytol.">
        <title>Ecological generalism drives hyperdiversity of secondary metabolite gene clusters in xylarialean endophytes.</title>
        <authorList>
            <person name="Franco M.E.E."/>
            <person name="Wisecaver J.H."/>
            <person name="Arnold A.E."/>
            <person name="Ju Y.M."/>
            <person name="Slot J.C."/>
            <person name="Ahrendt S."/>
            <person name="Moore L.P."/>
            <person name="Eastman K.E."/>
            <person name="Scott K."/>
            <person name="Konkel Z."/>
            <person name="Mondo S.J."/>
            <person name="Kuo A."/>
            <person name="Hayes R.D."/>
            <person name="Haridas S."/>
            <person name="Andreopoulos B."/>
            <person name="Riley R."/>
            <person name="LaButti K."/>
            <person name="Pangilinan J."/>
            <person name="Lipzen A."/>
            <person name="Amirebrahimi M."/>
            <person name="Yan J."/>
            <person name="Adam C."/>
            <person name="Keymanesh K."/>
            <person name="Ng V."/>
            <person name="Louie K."/>
            <person name="Northen T."/>
            <person name="Drula E."/>
            <person name="Henrissat B."/>
            <person name="Hsieh H.M."/>
            <person name="Youens-Clark K."/>
            <person name="Lutzoni F."/>
            <person name="Miadlikowska J."/>
            <person name="Eastwood D.C."/>
            <person name="Hamelin R.C."/>
            <person name="Grigoriev I.V."/>
            <person name="U'Ren J.M."/>
        </authorList>
    </citation>
    <scope>NUCLEOTIDE SEQUENCE [LARGE SCALE GENOMIC DNA]</scope>
    <source>
        <strain evidence="1 2">CBS 119005</strain>
    </source>
</reference>
<keyword evidence="2" id="KW-1185">Reference proteome</keyword>
<comment type="caution">
    <text evidence="1">The sequence shown here is derived from an EMBL/GenBank/DDBJ whole genome shotgun (WGS) entry which is preliminary data.</text>
</comment>